<dbReference type="InterPro" id="IPR014710">
    <property type="entry name" value="RmlC-like_jellyroll"/>
</dbReference>
<reference evidence="3 4" key="1">
    <citation type="submission" date="2015-04" db="EMBL/GenBank/DDBJ databases">
        <title>Taxonomic description and genome sequence of Salinicoccus sediminis sp. nov., a novel hyper halotolerant bacterium isolated from marine sediment.</title>
        <authorList>
            <person name="Mathan Kumar R."/>
            <person name="Kaur G."/>
            <person name="Kumar N."/>
            <person name="Kumar A."/>
            <person name="Singh N.K."/>
            <person name="Kaur N."/>
            <person name="Mayilraj S."/>
        </authorList>
    </citation>
    <scope>NUCLEOTIDE SEQUENCE [LARGE SCALE GENOMIC DNA]</scope>
    <source>
        <strain evidence="3 4">SV-16</strain>
    </source>
</reference>
<dbReference type="InterPro" id="IPR011051">
    <property type="entry name" value="RmlC_Cupin_sf"/>
</dbReference>
<dbReference type="InterPro" id="IPR013096">
    <property type="entry name" value="Cupin_2"/>
</dbReference>
<protein>
    <recommendedName>
        <fullName evidence="2">Cupin type-2 domain-containing protein</fullName>
    </recommendedName>
</protein>
<evidence type="ECO:0000256" key="1">
    <source>
        <dbReference type="ARBA" id="ARBA00022723"/>
    </source>
</evidence>
<dbReference type="RefSeq" id="WP_046513782.1">
    <property type="nucleotide sequence ID" value="NZ_LAYZ01000002.1"/>
</dbReference>
<comment type="caution">
    <text evidence="3">The sequence shown here is derived from an EMBL/GenBank/DDBJ whole genome shotgun (WGS) entry which is preliminary data.</text>
</comment>
<dbReference type="PATRIC" id="fig|1432562.3.peg.1066"/>
<dbReference type="PANTHER" id="PTHR35848">
    <property type="entry name" value="OXALATE-BINDING PROTEIN"/>
    <property type="match status" value="1"/>
</dbReference>
<dbReference type="AlphaFoldDB" id="A0A0M2SR05"/>
<dbReference type="Pfam" id="PF07883">
    <property type="entry name" value="Cupin_2"/>
    <property type="match status" value="1"/>
</dbReference>
<dbReference type="InterPro" id="IPR051610">
    <property type="entry name" value="GPI/OXD"/>
</dbReference>
<accession>A0A0M2SR05</accession>
<dbReference type="SUPFAM" id="SSF51182">
    <property type="entry name" value="RmlC-like cupins"/>
    <property type="match status" value="1"/>
</dbReference>
<keyword evidence="4" id="KW-1185">Reference proteome</keyword>
<proteinExistence type="predicted"/>
<evidence type="ECO:0000259" key="2">
    <source>
        <dbReference type="Pfam" id="PF07883"/>
    </source>
</evidence>
<dbReference type="GO" id="GO:0046872">
    <property type="term" value="F:metal ion binding"/>
    <property type="evidence" value="ECO:0007669"/>
    <property type="project" value="UniProtKB-KW"/>
</dbReference>
<evidence type="ECO:0000313" key="4">
    <source>
        <dbReference type="Proteomes" id="UP000034287"/>
    </source>
</evidence>
<gene>
    <name evidence="3" type="ORF">WN59_05365</name>
</gene>
<name>A0A0M2SR05_9STAP</name>
<dbReference type="Proteomes" id="UP000034287">
    <property type="component" value="Unassembled WGS sequence"/>
</dbReference>
<organism evidence="3 4">
    <name type="scientific">Salinicoccus sediminis</name>
    <dbReference type="NCBI Taxonomy" id="1432562"/>
    <lineage>
        <taxon>Bacteria</taxon>
        <taxon>Bacillati</taxon>
        <taxon>Bacillota</taxon>
        <taxon>Bacilli</taxon>
        <taxon>Bacillales</taxon>
        <taxon>Staphylococcaceae</taxon>
        <taxon>Salinicoccus</taxon>
    </lineage>
</organism>
<dbReference type="Gene3D" id="2.60.120.10">
    <property type="entry name" value="Jelly Rolls"/>
    <property type="match status" value="1"/>
</dbReference>
<dbReference type="PANTHER" id="PTHR35848:SF6">
    <property type="entry name" value="CUPIN TYPE-2 DOMAIN-CONTAINING PROTEIN"/>
    <property type="match status" value="1"/>
</dbReference>
<sequence>MILNIEETDRYYELHGGEGEVTISRLLDKGVAEGLELFAVVTVPKGASIGYHTHQSDSEGYYILSGDAEFTDADGSVKTVGAGELCLITKGQSHGIRNSGDMELKFLAVVF</sequence>
<keyword evidence="1" id="KW-0479">Metal-binding</keyword>
<evidence type="ECO:0000313" key="3">
    <source>
        <dbReference type="EMBL" id="KKK35060.1"/>
    </source>
</evidence>
<dbReference type="STRING" id="1432562.WN59_05365"/>
<dbReference type="OrthoDB" id="9797047at2"/>
<feature type="domain" description="Cupin type-2" evidence="2">
    <location>
        <begin position="40"/>
        <end position="110"/>
    </location>
</feature>
<dbReference type="EMBL" id="LAYZ01000002">
    <property type="protein sequence ID" value="KKK35060.1"/>
    <property type="molecule type" value="Genomic_DNA"/>
</dbReference>